<organism evidence="1 2">
    <name type="scientific">Acinetobacter pittii</name>
    <name type="common">Acinetobacter genomosp. 3</name>
    <dbReference type="NCBI Taxonomy" id="48296"/>
    <lineage>
        <taxon>Bacteria</taxon>
        <taxon>Pseudomonadati</taxon>
        <taxon>Pseudomonadota</taxon>
        <taxon>Gammaproteobacteria</taxon>
        <taxon>Moraxellales</taxon>
        <taxon>Moraxellaceae</taxon>
        <taxon>Acinetobacter</taxon>
        <taxon>Acinetobacter calcoaceticus/baumannii complex</taxon>
    </lineage>
</organism>
<name>A0AB33BIH0_ACIPI</name>
<dbReference type="InterPro" id="IPR036770">
    <property type="entry name" value="Ankyrin_rpt-contain_sf"/>
</dbReference>
<sequence length="451" mass="52628">MKTNKKPYIWSREHSPERLRLIQKAQKVWKNIFFEPEHVGHYIPIQYVPRELGWKNREFKAKINGVNLHVHLEVITAKCWFARTIYKQALELTKLRFPLYDQHHFEHGDRIGERRIVFHSEQHSLSGSYLWTSIWELSNKETFSFTESWFSEPCTNWGLSESQLDINKSYNHTIDPQHIRFVVIHDVDSITDQVLDTLERDIIQNGQPELSTHPIRFEFKDIKDDFTELSNPELVILNWKNARAKPTEVDQKLLKAAYSCDIEGITLALANGANPNIIDDDGDTPMNRLIYNWRNHYSPLDSFESIEEYEEYYGNSKPSREISLSQILEVLRQLMNAGAHSDVFAGDGTPTLVNAVLAHSPQIVELLLQHGADASIDPFSEDFGSGPAAWFYANTDGFMFDQRGAREAYYMMIRYRHCPYDQVNEDQDRIDAYLPDAERSWHREYPDEQEG</sequence>
<proteinExistence type="predicted"/>
<dbReference type="Proteomes" id="UP000076152">
    <property type="component" value="Chromosome"/>
</dbReference>
<reference evidence="1 2" key="1">
    <citation type="submission" date="2016-04" db="EMBL/GenBank/DDBJ databases">
        <title>Complete genome sequencing of OXA-72 bearing Acinetobacter pittii strain IEC338SC.</title>
        <authorList>
            <person name="Brasiliense D.M."/>
            <person name="Lima K.V."/>
            <person name="Souza C.O."/>
            <person name="Dutra L.G."/>
            <person name="Mamizuka E.M."/>
            <person name="Perez-Chaparro P.J."/>
            <person name="McCulloch J.A."/>
        </authorList>
    </citation>
    <scope>NUCLEOTIDE SEQUENCE [LARGE SCALE GENOMIC DNA]</scope>
    <source>
        <strain evidence="1 2">IEC338SC</strain>
    </source>
</reference>
<dbReference type="RefSeq" id="WP_063097964.1">
    <property type="nucleotide sequence ID" value="NZ_CP015145.1"/>
</dbReference>
<dbReference type="AlphaFoldDB" id="A0AB33BIH0"/>
<gene>
    <name evidence="1" type="ORF">IEC338SC_0689</name>
</gene>
<dbReference type="SUPFAM" id="SSF48403">
    <property type="entry name" value="Ankyrin repeat"/>
    <property type="match status" value="1"/>
</dbReference>
<protein>
    <submittedName>
        <fullName evidence="1">Ankyrin repeats (3 copies)</fullName>
    </submittedName>
</protein>
<dbReference type="EMBL" id="CP015145">
    <property type="protein sequence ID" value="AMX17858.1"/>
    <property type="molecule type" value="Genomic_DNA"/>
</dbReference>
<evidence type="ECO:0000313" key="2">
    <source>
        <dbReference type="Proteomes" id="UP000076152"/>
    </source>
</evidence>
<dbReference type="Gene3D" id="1.25.40.20">
    <property type="entry name" value="Ankyrin repeat-containing domain"/>
    <property type="match status" value="1"/>
</dbReference>
<evidence type="ECO:0000313" key="1">
    <source>
        <dbReference type="EMBL" id="AMX17858.1"/>
    </source>
</evidence>
<accession>A0AB33BIH0</accession>